<evidence type="ECO:0000313" key="4">
    <source>
        <dbReference type="Proteomes" id="UP000012317"/>
    </source>
</evidence>
<dbReference type="PANTHER" id="PTHR43574">
    <property type="entry name" value="EPIMERASE-RELATED"/>
    <property type="match status" value="1"/>
</dbReference>
<keyword evidence="4" id="KW-1185">Reference proteome</keyword>
<evidence type="ECO:0000259" key="2">
    <source>
        <dbReference type="Pfam" id="PF01370"/>
    </source>
</evidence>
<organism evidence="3 4">
    <name type="scientific">Psychroflexus gondwanensis ACAM 44</name>
    <dbReference type="NCBI Taxonomy" id="1189619"/>
    <lineage>
        <taxon>Bacteria</taxon>
        <taxon>Pseudomonadati</taxon>
        <taxon>Bacteroidota</taxon>
        <taxon>Flavobacteriia</taxon>
        <taxon>Flavobacteriales</taxon>
        <taxon>Flavobacteriaceae</taxon>
        <taxon>Psychroflexus</taxon>
    </lineage>
</organism>
<accession>N1WY59</accession>
<feature type="domain" description="NAD-dependent epimerase/dehydratase" evidence="2">
    <location>
        <begin position="4"/>
        <end position="265"/>
    </location>
</feature>
<reference evidence="3 4" key="1">
    <citation type="journal article" date="2014" name="Genome Biol. Evol.">
        <title>Extensive gene acquisition in the extremely psychrophilic bacterial species Psychroflexus torquis and the link to sea-ice ecosystem specialism.</title>
        <authorList>
            <person name="Feng S."/>
            <person name="Powell S.M."/>
            <person name="Wilson R."/>
            <person name="Bowman J.P."/>
        </authorList>
    </citation>
    <scope>NUCLEOTIDE SEQUENCE [LARGE SCALE GENOMIC DNA]</scope>
    <source>
        <strain evidence="3 4">ACAM 44</strain>
    </source>
</reference>
<dbReference type="PRINTS" id="PR01713">
    <property type="entry name" value="NUCEPIMERASE"/>
</dbReference>
<dbReference type="Gene3D" id="3.40.50.720">
    <property type="entry name" value="NAD(P)-binding Rossmann-like Domain"/>
    <property type="match status" value="1"/>
</dbReference>
<keyword evidence="1" id="KW-0520">NAD</keyword>
<dbReference type="Gene3D" id="3.90.25.10">
    <property type="entry name" value="UDP-galactose 4-epimerase, domain 1"/>
    <property type="match status" value="1"/>
</dbReference>
<dbReference type="SUPFAM" id="SSF51735">
    <property type="entry name" value="NAD(P)-binding Rossmann-fold domains"/>
    <property type="match status" value="1"/>
</dbReference>
<dbReference type="STRING" id="1189619.pgond44_09656"/>
<dbReference type="AlphaFoldDB" id="N1WY59"/>
<dbReference type="InterPro" id="IPR036291">
    <property type="entry name" value="NAD(P)-bd_dom_sf"/>
</dbReference>
<protein>
    <submittedName>
        <fullName evidence="3">NAD-dependent epimerase/dehydratase</fullName>
    </submittedName>
</protein>
<proteinExistence type="predicted"/>
<evidence type="ECO:0000313" key="3">
    <source>
        <dbReference type="EMBL" id="EMY80818.1"/>
    </source>
</evidence>
<dbReference type="PATRIC" id="fig|1189619.4.peg.1991"/>
<dbReference type="RefSeq" id="WP_003440762.1">
    <property type="nucleotide sequence ID" value="NZ_APLF01000009.1"/>
</dbReference>
<dbReference type="eggNOG" id="COG0451">
    <property type="taxonomic scope" value="Bacteria"/>
</dbReference>
<sequence>MEVILITGAAGFIGFHVTRNLLEQGFKVIGIDSLNTYYDVDLKYARLNQLGIAKKDSEFYNREVKSTVYDQLSFYQLKLEDRANLPSLFEDRQINVVCNLAAQAGVRYSIENPKVYIDTNITGFLNVLQCMREFQVSKIVYASSSSVYGNSDEVPFKEDQSVDLPISVYAATKKTNELLAHTYSHLFGIQSIGLRFFTVYGPWGRPDMAMHLFAEAITKNKPIKVFNNGDLSRDFTYIDDIVEGVIATIEKDLPHQKKYGIYNIGNSKPVQLLEFIKALELAFGQEAIKEMYPMQDGDVNQTWADVSELQKDFGYAPSTDIQTGIDRFVEWYKEYYGLV</sequence>
<evidence type="ECO:0000256" key="1">
    <source>
        <dbReference type="ARBA" id="ARBA00023027"/>
    </source>
</evidence>
<comment type="caution">
    <text evidence="3">The sequence shown here is derived from an EMBL/GenBank/DDBJ whole genome shotgun (WGS) entry which is preliminary data.</text>
</comment>
<name>N1WY59_9FLAO</name>
<dbReference type="EMBL" id="APLF01000009">
    <property type="protein sequence ID" value="EMY80818.1"/>
    <property type="molecule type" value="Genomic_DNA"/>
</dbReference>
<dbReference type="InterPro" id="IPR001509">
    <property type="entry name" value="Epimerase_deHydtase"/>
</dbReference>
<gene>
    <name evidence="3" type="ORF">pgond44_09656</name>
</gene>
<dbReference type="Proteomes" id="UP000012317">
    <property type="component" value="Unassembled WGS sequence"/>
</dbReference>
<dbReference type="Pfam" id="PF01370">
    <property type="entry name" value="Epimerase"/>
    <property type="match status" value="1"/>
</dbReference>